<dbReference type="GO" id="GO:0016740">
    <property type="term" value="F:transferase activity"/>
    <property type="evidence" value="ECO:0007669"/>
    <property type="project" value="UniProtKB-KW"/>
</dbReference>
<evidence type="ECO:0000313" key="2">
    <source>
        <dbReference type="EMBL" id="MYC95865.1"/>
    </source>
</evidence>
<dbReference type="Pfam" id="PF18765">
    <property type="entry name" value="Polbeta"/>
    <property type="match status" value="1"/>
</dbReference>
<gene>
    <name evidence="2" type="ORF">F4X14_12955</name>
</gene>
<dbReference type="Gene3D" id="3.30.460.10">
    <property type="entry name" value="Beta Polymerase, domain 2"/>
    <property type="match status" value="1"/>
</dbReference>
<name>A0A6B1D959_9CHLR</name>
<organism evidence="2">
    <name type="scientific">Caldilineaceae bacterium SB0661_bin_32</name>
    <dbReference type="NCBI Taxonomy" id="2605255"/>
    <lineage>
        <taxon>Bacteria</taxon>
        <taxon>Bacillati</taxon>
        <taxon>Chloroflexota</taxon>
        <taxon>Caldilineae</taxon>
        <taxon>Caldilineales</taxon>
        <taxon>Caldilineaceae</taxon>
    </lineage>
</organism>
<dbReference type="AlphaFoldDB" id="A0A6B1D959"/>
<dbReference type="InterPro" id="IPR052930">
    <property type="entry name" value="TA_antitoxin_MntA"/>
</dbReference>
<dbReference type="SUPFAM" id="SSF81301">
    <property type="entry name" value="Nucleotidyltransferase"/>
    <property type="match status" value="1"/>
</dbReference>
<comment type="caution">
    <text evidence="2">The sequence shown here is derived from an EMBL/GenBank/DDBJ whole genome shotgun (WGS) entry which is preliminary data.</text>
</comment>
<dbReference type="EMBL" id="VXMH01000069">
    <property type="protein sequence ID" value="MYC95865.1"/>
    <property type="molecule type" value="Genomic_DNA"/>
</dbReference>
<reference evidence="2" key="1">
    <citation type="submission" date="2019-09" db="EMBL/GenBank/DDBJ databases">
        <title>Characterisation of the sponge microbiome using genome-centric metagenomics.</title>
        <authorList>
            <person name="Engelberts J.P."/>
            <person name="Robbins S.J."/>
            <person name="De Goeij J.M."/>
            <person name="Aranda M."/>
            <person name="Bell S.C."/>
            <person name="Webster N.S."/>
        </authorList>
    </citation>
    <scope>NUCLEOTIDE SEQUENCE</scope>
    <source>
        <strain evidence="2">SB0661_bin_32</strain>
    </source>
</reference>
<proteinExistence type="predicted"/>
<evidence type="ECO:0000259" key="1">
    <source>
        <dbReference type="Pfam" id="PF18765"/>
    </source>
</evidence>
<feature type="domain" description="Polymerase beta nucleotidyltransferase" evidence="1">
    <location>
        <begin position="22"/>
        <end position="122"/>
    </location>
</feature>
<dbReference type="PANTHER" id="PTHR43852:SF2">
    <property type="entry name" value="PROTEIN ADENYLYLTRANSFERASE MNTA"/>
    <property type="match status" value="1"/>
</dbReference>
<protein>
    <submittedName>
        <fullName evidence="2">Nucleotidyltransferase domain-containing protein</fullName>
    </submittedName>
</protein>
<dbReference type="CDD" id="cd05403">
    <property type="entry name" value="NT_KNTase_like"/>
    <property type="match status" value="1"/>
</dbReference>
<accession>A0A6B1D959</accession>
<dbReference type="InterPro" id="IPR041633">
    <property type="entry name" value="Polbeta"/>
</dbReference>
<dbReference type="InterPro" id="IPR043519">
    <property type="entry name" value="NT_sf"/>
</dbReference>
<sequence length="155" mass="17133">MNTESDRRRPPGPAANRKRAALKAICQQHGVAILYSFGSRARETLAWLDDPDAVLTPGPSDVDLGVKPLPATDFNRKTEVVLELELEGFLGVESVVLVNLQCADPFFAFEVIKGERLYADSEYAADNYDLYIMAQVGDLTYLKEVTEPLLFGVPK</sequence>
<dbReference type="PANTHER" id="PTHR43852">
    <property type="entry name" value="NUCLEOTIDYLTRANSFERASE"/>
    <property type="match status" value="1"/>
</dbReference>
<keyword evidence="2" id="KW-0808">Transferase</keyword>